<dbReference type="SMART" id="SM00487">
    <property type="entry name" value="DEXDc"/>
    <property type="match status" value="1"/>
</dbReference>
<dbReference type="Gene3D" id="3.40.50.300">
    <property type="entry name" value="P-loop containing nucleotide triphosphate hydrolases"/>
    <property type="match status" value="2"/>
</dbReference>
<keyword evidence="6 12" id="KW-0347">Helicase</keyword>
<dbReference type="Pfam" id="PF00270">
    <property type="entry name" value="DEAD"/>
    <property type="match status" value="1"/>
</dbReference>
<dbReference type="Proteomes" id="UP000582837">
    <property type="component" value="Unassembled WGS sequence"/>
</dbReference>
<dbReference type="Pfam" id="PF00271">
    <property type="entry name" value="Helicase_C"/>
    <property type="match status" value="1"/>
</dbReference>
<dbReference type="AlphaFoldDB" id="A0A841H3P0"/>
<dbReference type="GO" id="GO:0006310">
    <property type="term" value="P:DNA recombination"/>
    <property type="evidence" value="ECO:0007669"/>
    <property type="project" value="InterPro"/>
</dbReference>
<comment type="catalytic activity">
    <reaction evidence="11 12">
        <text>ATP + H2O = ADP + phosphate + H(+)</text>
        <dbReference type="Rhea" id="RHEA:13065"/>
        <dbReference type="ChEBI" id="CHEBI:15377"/>
        <dbReference type="ChEBI" id="CHEBI:15378"/>
        <dbReference type="ChEBI" id="CHEBI:30616"/>
        <dbReference type="ChEBI" id="CHEBI:43474"/>
        <dbReference type="ChEBI" id="CHEBI:456216"/>
        <dbReference type="EC" id="5.6.2.4"/>
    </reaction>
</comment>
<comment type="catalytic activity">
    <reaction evidence="12">
        <text>Couples ATP hydrolysis with the unwinding of duplex DNA by translocating in the 3'-5' direction.</text>
        <dbReference type="EC" id="5.6.2.4"/>
    </reaction>
</comment>
<keyword evidence="7 12" id="KW-0862">Zinc</keyword>
<feature type="binding site" evidence="12">
    <location>
        <position position="568"/>
    </location>
    <ligand>
        <name>Zn(2+)</name>
        <dbReference type="ChEBI" id="CHEBI:29105"/>
        <label>1</label>
    </ligand>
</feature>
<dbReference type="GO" id="GO:0006302">
    <property type="term" value="P:double-strand break repair"/>
    <property type="evidence" value="ECO:0007669"/>
    <property type="project" value="InterPro"/>
</dbReference>
<dbReference type="EC" id="5.6.2.4" evidence="12"/>
<accession>A0A841H3P0</accession>
<dbReference type="GO" id="GO:0008270">
    <property type="term" value="F:zinc ion binding"/>
    <property type="evidence" value="ECO:0007669"/>
    <property type="project" value="UniProtKB-UniRule"/>
</dbReference>
<dbReference type="CDD" id="cd17929">
    <property type="entry name" value="DEXHc_priA"/>
    <property type="match status" value="1"/>
</dbReference>
<protein>
    <recommendedName>
        <fullName evidence="12">Replication restart protein PriA</fullName>
    </recommendedName>
    <alternativeName>
        <fullName evidence="12">ATP-dependent DNA helicase PriA</fullName>
        <ecNumber evidence="12">5.6.2.4</ecNumber>
    </alternativeName>
    <alternativeName>
        <fullName evidence="12">DNA 3'-5' helicase PriA</fullName>
    </alternativeName>
</protein>
<dbReference type="InterPro" id="IPR041222">
    <property type="entry name" value="PriA_3primeBD"/>
</dbReference>
<organism evidence="14 15">
    <name type="scientific">Longimicrobium terrae</name>
    <dbReference type="NCBI Taxonomy" id="1639882"/>
    <lineage>
        <taxon>Bacteria</taxon>
        <taxon>Pseudomonadati</taxon>
        <taxon>Gemmatimonadota</taxon>
        <taxon>Longimicrobiia</taxon>
        <taxon>Longimicrobiales</taxon>
        <taxon>Longimicrobiaceae</taxon>
        <taxon>Longimicrobium</taxon>
    </lineage>
</organism>
<evidence type="ECO:0000259" key="13">
    <source>
        <dbReference type="PROSITE" id="PS51192"/>
    </source>
</evidence>
<dbReference type="GO" id="GO:0005524">
    <property type="term" value="F:ATP binding"/>
    <property type="evidence" value="ECO:0007669"/>
    <property type="project" value="UniProtKB-UniRule"/>
</dbReference>
<dbReference type="GO" id="GO:1990077">
    <property type="term" value="C:primosome complex"/>
    <property type="evidence" value="ECO:0007669"/>
    <property type="project" value="UniProtKB-UniRule"/>
</dbReference>
<dbReference type="InterPro" id="IPR027417">
    <property type="entry name" value="P-loop_NTPase"/>
</dbReference>
<comment type="function">
    <text evidence="12">Initiates the restart of stalled replication forks, which reloads the replicative helicase on sites other than the origin of replication. Recognizes and binds to abandoned replication forks and remodels them to uncover a helicase loading site. Promotes assembly of the primosome at these replication forks.</text>
</comment>
<dbReference type="FunFam" id="3.40.1440.60:FF:000001">
    <property type="entry name" value="Primosomal protein N"/>
    <property type="match status" value="1"/>
</dbReference>
<evidence type="ECO:0000256" key="5">
    <source>
        <dbReference type="ARBA" id="ARBA00022801"/>
    </source>
</evidence>
<name>A0A841H3P0_9BACT</name>
<comment type="caution">
    <text evidence="14">The sequence shown here is derived from an EMBL/GenBank/DDBJ whole genome shotgun (WGS) entry which is preliminary data.</text>
</comment>
<keyword evidence="10 12" id="KW-0413">Isomerase</keyword>
<dbReference type="SUPFAM" id="SSF52540">
    <property type="entry name" value="P-loop containing nucleoside triphosphate hydrolases"/>
    <property type="match status" value="2"/>
</dbReference>
<dbReference type="FunFam" id="3.40.50.300:FF:000489">
    <property type="entry name" value="Primosome assembly protein PriA"/>
    <property type="match status" value="1"/>
</dbReference>
<comment type="similarity">
    <text evidence="12">Belongs to the helicase family. PriA subfamily.</text>
</comment>
<evidence type="ECO:0000256" key="8">
    <source>
        <dbReference type="ARBA" id="ARBA00022840"/>
    </source>
</evidence>
<evidence type="ECO:0000256" key="10">
    <source>
        <dbReference type="ARBA" id="ARBA00023235"/>
    </source>
</evidence>
<dbReference type="PANTHER" id="PTHR30580">
    <property type="entry name" value="PRIMOSOMAL PROTEIN N"/>
    <property type="match status" value="1"/>
</dbReference>
<dbReference type="InterPro" id="IPR005259">
    <property type="entry name" value="PriA"/>
</dbReference>
<evidence type="ECO:0000256" key="2">
    <source>
        <dbReference type="ARBA" id="ARBA00022705"/>
    </source>
</evidence>
<evidence type="ECO:0000256" key="6">
    <source>
        <dbReference type="ARBA" id="ARBA00022806"/>
    </source>
</evidence>
<dbReference type="GO" id="GO:0003677">
    <property type="term" value="F:DNA binding"/>
    <property type="evidence" value="ECO:0007669"/>
    <property type="project" value="UniProtKB-UniRule"/>
</dbReference>
<comment type="cofactor">
    <cofactor evidence="12">
        <name>Zn(2+)</name>
        <dbReference type="ChEBI" id="CHEBI:29105"/>
    </cofactor>
    <text evidence="12">Binds 2 zinc ions per subunit.</text>
</comment>
<dbReference type="Gene3D" id="3.40.1440.60">
    <property type="entry name" value="PriA, 3(prime) DNA-binding domain"/>
    <property type="match status" value="1"/>
</dbReference>
<dbReference type="PANTHER" id="PTHR30580:SF0">
    <property type="entry name" value="PRIMOSOMAL PROTEIN N"/>
    <property type="match status" value="1"/>
</dbReference>
<dbReference type="SMART" id="SM00490">
    <property type="entry name" value="HELICc"/>
    <property type="match status" value="1"/>
</dbReference>
<keyword evidence="8 12" id="KW-0067">ATP-binding</keyword>
<evidence type="ECO:0000313" key="15">
    <source>
        <dbReference type="Proteomes" id="UP000582837"/>
    </source>
</evidence>
<sequence>MFVEVALPLPLPRTFTYAVPPELRAQARAGARVLVPFGQRERIGWIDRVVETAAKPERAKPVTAVLDATPSATLPILKLCRWIADYYLAPLGQVLRTALPAGLTDSSTDFVTLARDPGEAALSEFEAKLVAFLREREGLQPVARVRRVLGERAWWPVIRRLEQEGIVRVETEGPRVEPPVRTRRVVRIARELPTLLSREEAFGRAKRQRELYETLESIGGSADTAHVTTGLGFGSELIRQLVKKELLAVDEEIIPRDPYAAIAATAAPRLNPTPAQAGVIDALVAATRTSAPGTFLLRGVTGSGKTLVYIELLREVVDRQGKTAIVLVPEIALTPQTVGRFKAVFGDRVAVLHSALSDGERYDEWRSLRSGEKRIVVGARSAVFAPMERVGAIIVDEEHEGSYKQGEAPRYHAREVAVVRARMEGAVCLLGSATPALESWANAQAGKYNLLELPERVGGQPLPPIKIVDLKKERERIRKSTGPLQEVAPVVVSDVLAAAVRDRIAKGEQTILLLNRRGYATFVQCRECGLVWHCPQCNVSLTYHRKRHRLTCHYCLHEEEAPRHCPSCGEDDLSFKGVGTEQVERAVEEAFPSARIARMDVDTTGAKWAHHDILGRVERGEVDLLLGTQMIAKGLDFPNVTLVGVINADVGINLPDFRATERTFQLLTQVAGRAGRGVKGGEVFIQTALPNHYAILSATDHDFVGFAEKEFETRREPAYPPFSRLLNVVVSGTEENATQAAAVEAADWVSGLLTGRKVKGVALVGPAPCPIDRIRGRWRWHFILRSDSPKTLGEVARYFYEKYRLPSNSKADLRLALDRDPVALL</sequence>
<dbReference type="GO" id="GO:0006270">
    <property type="term" value="P:DNA replication initiation"/>
    <property type="evidence" value="ECO:0007669"/>
    <property type="project" value="TreeGrafter"/>
</dbReference>
<dbReference type="CDD" id="cd18804">
    <property type="entry name" value="SF2_C_priA"/>
    <property type="match status" value="1"/>
</dbReference>
<feature type="domain" description="Helicase ATP-binding" evidence="13">
    <location>
        <begin position="286"/>
        <end position="453"/>
    </location>
</feature>
<keyword evidence="3 12" id="KW-0479">Metal-binding</keyword>
<keyword evidence="15" id="KW-1185">Reference proteome</keyword>
<feature type="binding site" evidence="12">
    <location>
        <position position="534"/>
    </location>
    <ligand>
        <name>Zn(2+)</name>
        <dbReference type="ChEBI" id="CHEBI:29105"/>
        <label>2</label>
    </ligand>
</feature>
<evidence type="ECO:0000256" key="7">
    <source>
        <dbReference type="ARBA" id="ARBA00022833"/>
    </source>
</evidence>
<feature type="binding site" evidence="12">
    <location>
        <position position="537"/>
    </location>
    <ligand>
        <name>Zn(2+)</name>
        <dbReference type="ChEBI" id="CHEBI:29105"/>
        <label>2</label>
    </ligand>
</feature>
<keyword evidence="1 12" id="KW-0639">Primosome</keyword>
<dbReference type="Pfam" id="PF17764">
    <property type="entry name" value="PriA_3primeBD"/>
    <property type="match status" value="1"/>
</dbReference>
<feature type="binding site" evidence="12">
    <location>
        <position position="555"/>
    </location>
    <ligand>
        <name>Zn(2+)</name>
        <dbReference type="ChEBI" id="CHEBI:29105"/>
        <label>2</label>
    </ligand>
</feature>
<dbReference type="GO" id="GO:0016787">
    <property type="term" value="F:hydrolase activity"/>
    <property type="evidence" value="ECO:0007669"/>
    <property type="project" value="UniProtKB-KW"/>
</dbReference>
<keyword evidence="4 12" id="KW-0547">Nucleotide-binding</keyword>
<dbReference type="GO" id="GO:0043138">
    <property type="term" value="F:3'-5' DNA helicase activity"/>
    <property type="evidence" value="ECO:0007669"/>
    <property type="project" value="UniProtKB-EC"/>
</dbReference>
<gene>
    <name evidence="12" type="primary">priA</name>
    <name evidence="14" type="ORF">HNQ61_004394</name>
</gene>
<dbReference type="HAMAP" id="MF_00983">
    <property type="entry name" value="PriA"/>
    <property type="match status" value="1"/>
</dbReference>
<dbReference type="EMBL" id="JACHIA010000017">
    <property type="protein sequence ID" value="MBB6072731.1"/>
    <property type="molecule type" value="Genomic_DNA"/>
</dbReference>
<dbReference type="InterPro" id="IPR042115">
    <property type="entry name" value="PriA_3primeBD_sf"/>
</dbReference>
<proteinExistence type="inferred from homology"/>
<evidence type="ECO:0000256" key="1">
    <source>
        <dbReference type="ARBA" id="ARBA00022515"/>
    </source>
</evidence>
<evidence type="ECO:0000256" key="9">
    <source>
        <dbReference type="ARBA" id="ARBA00023125"/>
    </source>
</evidence>
<keyword evidence="9 12" id="KW-0238">DNA-binding</keyword>
<dbReference type="PROSITE" id="PS51192">
    <property type="entry name" value="HELICASE_ATP_BIND_1"/>
    <property type="match status" value="1"/>
</dbReference>
<dbReference type="InterPro" id="IPR001650">
    <property type="entry name" value="Helicase_C-like"/>
</dbReference>
<dbReference type="InterPro" id="IPR011545">
    <property type="entry name" value="DEAD/DEAH_box_helicase_dom"/>
</dbReference>
<dbReference type="NCBIfam" id="TIGR00595">
    <property type="entry name" value="priA"/>
    <property type="match status" value="1"/>
</dbReference>
<evidence type="ECO:0000256" key="11">
    <source>
        <dbReference type="ARBA" id="ARBA00048988"/>
    </source>
</evidence>
<feature type="binding site" evidence="12">
    <location>
        <position position="528"/>
    </location>
    <ligand>
        <name>Zn(2+)</name>
        <dbReference type="ChEBI" id="CHEBI:29105"/>
        <label>1</label>
    </ligand>
</feature>
<feature type="binding site" evidence="12">
    <location>
        <position position="565"/>
    </location>
    <ligand>
        <name>Zn(2+)</name>
        <dbReference type="ChEBI" id="CHEBI:29105"/>
        <label>1</label>
    </ligand>
</feature>
<dbReference type="Pfam" id="PF18319">
    <property type="entry name" value="Zn_ribbon_PriA"/>
    <property type="match status" value="1"/>
</dbReference>
<dbReference type="InterPro" id="IPR040498">
    <property type="entry name" value="PriA_CRR"/>
</dbReference>
<dbReference type="RefSeq" id="WP_170038782.1">
    <property type="nucleotide sequence ID" value="NZ_JABDTL010000002.1"/>
</dbReference>
<keyword evidence="2 12" id="KW-0235">DNA replication</keyword>
<reference evidence="14 15" key="1">
    <citation type="submission" date="2020-08" db="EMBL/GenBank/DDBJ databases">
        <title>Genomic Encyclopedia of Type Strains, Phase IV (KMG-IV): sequencing the most valuable type-strain genomes for metagenomic binning, comparative biology and taxonomic classification.</title>
        <authorList>
            <person name="Goeker M."/>
        </authorList>
    </citation>
    <scope>NUCLEOTIDE SEQUENCE [LARGE SCALE GENOMIC DNA]</scope>
    <source>
        <strain evidence="14 15">DSM 29007</strain>
    </source>
</reference>
<dbReference type="InterPro" id="IPR041236">
    <property type="entry name" value="PriA_C"/>
</dbReference>
<dbReference type="GO" id="GO:0006269">
    <property type="term" value="P:DNA replication, synthesis of primer"/>
    <property type="evidence" value="ECO:0007669"/>
    <property type="project" value="UniProtKB-KW"/>
</dbReference>
<feature type="binding site" evidence="12">
    <location>
        <position position="552"/>
    </location>
    <ligand>
        <name>Zn(2+)</name>
        <dbReference type="ChEBI" id="CHEBI:29105"/>
        <label>2</label>
    </ligand>
</feature>
<dbReference type="Pfam" id="PF18074">
    <property type="entry name" value="PriA_C"/>
    <property type="match status" value="1"/>
</dbReference>
<evidence type="ECO:0000256" key="12">
    <source>
        <dbReference type="HAMAP-Rule" id="MF_00983"/>
    </source>
</evidence>
<evidence type="ECO:0000256" key="4">
    <source>
        <dbReference type="ARBA" id="ARBA00022741"/>
    </source>
</evidence>
<keyword evidence="5 12" id="KW-0378">Hydrolase</keyword>
<feature type="binding site" evidence="12">
    <location>
        <position position="525"/>
    </location>
    <ligand>
        <name>Zn(2+)</name>
        <dbReference type="ChEBI" id="CHEBI:29105"/>
        <label>1</label>
    </ligand>
</feature>
<comment type="subunit">
    <text evidence="12">Component of the replication restart primosome.</text>
</comment>
<evidence type="ECO:0000313" key="14">
    <source>
        <dbReference type="EMBL" id="MBB6072731.1"/>
    </source>
</evidence>
<evidence type="ECO:0000256" key="3">
    <source>
        <dbReference type="ARBA" id="ARBA00022723"/>
    </source>
</evidence>
<dbReference type="InterPro" id="IPR014001">
    <property type="entry name" value="Helicase_ATP-bd"/>
</dbReference>